<dbReference type="RefSeq" id="WP_084578195.1">
    <property type="nucleotide sequence ID" value="NZ_CP155572.1"/>
</dbReference>
<gene>
    <name evidence="2" type="ORF">SAMN04488500_12946</name>
</gene>
<accession>A0A1W2ET43</accession>
<evidence type="ECO:0000256" key="1">
    <source>
        <dbReference type="SAM" id="SignalP"/>
    </source>
</evidence>
<keyword evidence="3" id="KW-1185">Reference proteome</keyword>
<organism evidence="2 3">
    <name type="scientific">Sporomusa malonica</name>
    <dbReference type="NCBI Taxonomy" id="112901"/>
    <lineage>
        <taxon>Bacteria</taxon>
        <taxon>Bacillati</taxon>
        <taxon>Bacillota</taxon>
        <taxon>Negativicutes</taxon>
        <taxon>Selenomonadales</taxon>
        <taxon>Sporomusaceae</taxon>
        <taxon>Sporomusa</taxon>
    </lineage>
</organism>
<dbReference type="Proteomes" id="UP000192738">
    <property type="component" value="Unassembled WGS sequence"/>
</dbReference>
<dbReference type="AlphaFoldDB" id="A0A1W2ET43"/>
<evidence type="ECO:0000313" key="2">
    <source>
        <dbReference type="EMBL" id="SMD12805.1"/>
    </source>
</evidence>
<sequence>MKQNKKLIIVFLLVAISIIGISGVYAATRALECPSCHEQTYAPNGRKYTATDAKQYECSNCGHKGTANESPDF</sequence>
<proteinExistence type="predicted"/>
<protein>
    <submittedName>
        <fullName evidence="2">Uncharacterized protein</fullName>
    </submittedName>
</protein>
<dbReference type="EMBL" id="FWXI01000029">
    <property type="protein sequence ID" value="SMD12805.1"/>
    <property type="molecule type" value="Genomic_DNA"/>
</dbReference>
<keyword evidence="1" id="KW-0732">Signal</keyword>
<feature type="signal peptide" evidence="1">
    <location>
        <begin position="1"/>
        <end position="26"/>
    </location>
</feature>
<name>A0A1W2ET43_9FIRM</name>
<dbReference type="OrthoDB" id="9853372at2"/>
<reference evidence="2 3" key="1">
    <citation type="submission" date="2017-04" db="EMBL/GenBank/DDBJ databases">
        <authorList>
            <person name="Afonso C.L."/>
            <person name="Miller P.J."/>
            <person name="Scott M.A."/>
            <person name="Spackman E."/>
            <person name="Goraichik I."/>
            <person name="Dimitrov K.M."/>
            <person name="Suarez D.L."/>
            <person name="Swayne D.E."/>
        </authorList>
    </citation>
    <scope>NUCLEOTIDE SEQUENCE [LARGE SCALE GENOMIC DNA]</scope>
    <source>
        <strain evidence="2 3">DSM 5090</strain>
    </source>
</reference>
<feature type="chain" id="PRO_5013162155" evidence="1">
    <location>
        <begin position="27"/>
        <end position="73"/>
    </location>
</feature>
<evidence type="ECO:0000313" key="3">
    <source>
        <dbReference type="Proteomes" id="UP000192738"/>
    </source>
</evidence>